<gene>
    <name evidence="7" type="ORF">KP79_PYT16592</name>
</gene>
<dbReference type="InterPro" id="IPR010613">
    <property type="entry name" value="PES"/>
</dbReference>
<dbReference type="GO" id="GO:0000466">
    <property type="term" value="P:maturation of 5.8S rRNA from tricistronic rRNA transcript (SSU-rRNA, 5.8S rRNA, LSU-rRNA)"/>
    <property type="evidence" value="ECO:0007669"/>
    <property type="project" value="UniProtKB-UniRule"/>
</dbReference>
<dbReference type="HAMAP" id="MF_03028">
    <property type="entry name" value="Pescadillo"/>
    <property type="match status" value="1"/>
</dbReference>
<dbReference type="GO" id="GO:0043021">
    <property type="term" value="F:ribonucleoprotein complex binding"/>
    <property type="evidence" value="ECO:0007669"/>
    <property type="project" value="UniProtKB-UniRule"/>
</dbReference>
<evidence type="ECO:0000256" key="2">
    <source>
        <dbReference type="ARBA" id="ARBA00022552"/>
    </source>
</evidence>
<dbReference type="Pfam" id="PF06732">
    <property type="entry name" value="Pescadillo_N"/>
    <property type="match status" value="1"/>
</dbReference>
<protein>
    <recommendedName>
        <fullName evidence="4">Pescadillo homolog</fullName>
    </recommendedName>
</protein>
<comment type="subcellular location">
    <subcellularLocation>
        <location evidence="4">Nucleus</location>
        <location evidence="4">Nucleolus</location>
    </subcellularLocation>
    <subcellularLocation>
        <location evidence="4">Nucleus</location>
        <location evidence="4">Nucleoplasm</location>
    </subcellularLocation>
</comment>
<evidence type="ECO:0000256" key="3">
    <source>
        <dbReference type="ARBA" id="ARBA00023242"/>
    </source>
</evidence>
<dbReference type="GO" id="GO:0070545">
    <property type="term" value="C:PeBoW complex"/>
    <property type="evidence" value="ECO:0007669"/>
    <property type="project" value="TreeGrafter"/>
</dbReference>
<evidence type="ECO:0000313" key="8">
    <source>
        <dbReference type="Proteomes" id="UP000242188"/>
    </source>
</evidence>
<dbReference type="GO" id="GO:0000463">
    <property type="term" value="P:maturation of LSU-rRNA from tricistronic rRNA transcript (SSU-rRNA, 5.8S rRNA, LSU-rRNA)"/>
    <property type="evidence" value="ECO:0007669"/>
    <property type="project" value="UniProtKB-UniRule"/>
</dbReference>
<dbReference type="EMBL" id="NEDP02004667">
    <property type="protein sequence ID" value="OWF44823.1"/>
    <property type="molecule type" value="Genomic_DNA"/>
</dbReference>
<dbReference type="GO" id="GO:0003723">
    <property type="term" value="F:RNA binding"/>
    <property type="evidence" value="ECO:0007669"/>
    <property type="project" value="TreeGrafter"/>
</dbReference>
<sequence length="576" mass="67783">MGRMKKKLERGEATAFMSRNRAIKKLQLSLADFRRLCILKGIYPHEPKHKKKVGRGNTAPKTYYFVKDIQFLAHEPIIRKFRETKHFVRRLKKALEKNNKDAVQRIRGNKPKYSLNHIVRQRYPSFSDAIRDLEDCLSMCFLFSTFPKTSKTFSEYIYLSRKLTVEFLHYVISSKSLRKVFVSIKGIYYQAEIQNETITWVQPHKLGFENPTEVDFKIMQTFVEFYTTMMGFINFKLFYTLNLHYPPKVKWNLYYNTTESSHSGYMLYYPAIMLQGLRISNSKFSENPDLIEQARVEAEKHKKFLSLFKGLKFFLNRETPRESLVFVIRAFGGEVSWSKTQAIGATFLESDETITHQIVDRPAMATQYLTRYYVQPQWVYDCVNTKTVLPVEDYFIGAVLPPHLSPFVEEQEDDYIPPERLALLSRQDGGEDSGVGEEDEQNDDEEEEEEEEEEDEEEEEEDSEEENVRETRSSKQKDIKRKQLEATKSKAKKQKSDHNASTMSVEAGEMDTENIDQKLSRQMAEERKLAEMTIPKKRKRMYERIRTAQNKKKQEKRVLIEKRRSIDKATKKGKKA</sequence>
<comment type="function">
    <text evidence="4">Required for maturation of ribosomal RNAs and formation of the large ribosomal subunit.</text>
</comment>
<organism evidence="7 8">
    <name type="scientific">Mizuhopecten yessoensis</name>
    <name type="common">Japanese scallop</name>
    <name type="synonym">Patinopecten yessoensis</name>
    <dbReference type="NCBI Taxonomy" id="6573"/>
    <lineage>
        <taxon>Eukaryota</taxon>
        <taxon>Metazoa</taxon>
        <taxon>Spiralia</taxon>
        <taxon>Lophotrochozoa</taxon>
        <taxon>Mollusca</taxon>
        <taxon>Bivalvia</taxon>
        <taxon>Autobranchia</taxon>
        <taxon>Pteriomorphia</taxon>
        <taxon>Pectinida</taxon>
        <taxon>Pectinoidea</taxon>
        <taxon>Pectinidae</taxon>
        <taxon>Mizuhopecten</taxon>
    </lineage>
</organism>
<feature type="domain" description="BRCT" evidence="6">
    <location>
        <begin position="303"/>
        <end position="396"/>
    </location>
</feature>
<keyword evidence="2 4" id="KW-0698">rRNA processing</keyword>
<keyword evidence="8" id="KW-1185">Reference proteome</keyword>
<dbReference type="InterPro" id="IPR001357">
    <property type="entry name" value="BRCT_dom"/>
</dbReference>
<dbReference type="OrthoDB" id="10264910at2759"/>
<dbReference type="PANTHER" id="PTHR12221">
    <property type="entry name" value="PESCADILLO - RELATED"/>
    <property type="match status" value="1"/>
</dbReference>
<dbReference type="SMART" id="SM00292">
    <property type="entry name" value="BRCT"/>
    <property type="match status" value="1"/>
</dbReference>
<evidence type="ECO:0000313" key="7">
    <source>
        <dbReference type="EMBL" id="OWF44823.1"/>
    </source>
</evidence>
<dbReference type="InterPro" id="IPR036420">
    <property type="entry name" value="BRCT_dom_sf"/>
</dbReference>
<dbReference type="STRING" id="6573.A0A210Q7W4"/>
<keyword evidence="1 4" id="KW-0690">Ribosome biogenesis</keyword>
<dbReference type="PANTHER" id="PTHR12221:SF6">
    <property type="entry name" value="PESCADILLO HOMOLOG"/>
    <property type="match status" value="1"/>
</dbReference>
<comment type="similarity">
    <text evidence="4">Belongs to the pescadillo family.</text>
</comment>
<dbReference type="GO" id="GO:0030687">
    <property type="term" value="C:preribosome, large subunit precursor"/>
    <property type="evidence" value="ECO:0007669"/>
    <property type="project" value="UniProtKB-UniRule"/>
</dbReference>
<dbReference type="CDD" id="cd17709">
    <property type="entry name" value="BRCT_pescadillo_like"/>
    <property type="match status" value="1"/>
</dbReference>
<dbReference type="FunFam" id="3.40.50.10190:FF:000002">
    <property type="entry name" value="Pescadillo homolog"/>
    <property type="match status" value="1"/>
</dbReference>
<evidence type="ECO:0000259" key="6">
    <source>
        <dbReference type="PROSITE" id="PS50172"/>
    </source>
</evidence>
<feature type="region of interest" description="Disordered" evidence="5">
    <location>
        <begin position="426"/>
        <end position="514"/>
    </location>
</feature>
<dbReference type="AlphaFoldDB" id="A0A210Q7W4"/>
<name>A0A210Q7W4_MIZYE</name>
<feature type="compositionally biased region" description="Basic and acidic residues" evidence="5">
    <location>
        <begin position="466"/>
        <end position="498"/>
    </location>
</feature>
<keyword evidence="3 4" id="KW-0539">Nucleus</keyword>
<reference evidence="7 8" key="1">
    <citation type="journal article" date="2017" name="Nat. Ecol. Evol.">
        <title>Scallop genome provides insights into evolution of bilaterian karyotype and development.</title>
        <authorList>
            <person name="Wang S."/>
            <person name="Zhang J."/>
            <person name="Jiao W."/>
            <person name="Li J."/>
            <person name="Xun X."/>
            <person name="Sun Y."/>
            <person name="Guo X."/>
            <person name="Huan P."/>
            <person name="Dong B."/>
            <person name="Zhang L."/>
            <person name="Hu X."/>
            <person name="Sun X."/>
            <person name="Wang J."/>
            <person name="Zhao C."/>
            <person name="Wang Y."/>
            <person name="Wang D."/>
            <person name="Huang X."/>
            <person name="Wang R."/>
            <person name="Lv J."/>
            <person name="Li Y."/>
            <person name="Zhang Z."/>
            <person name="Liu B."/>
            <person name="Lu W."/>
            <person name="Hui Y."/>
            <person name="Liang J."/>
            <person name="Zhou Z."/>
            <person name="Hou R."/>
            <person name="Li X."/>
            <person name="Liu Y."/>
            <person name="Li H."/>
            <person name="Ning X."/>
            <person name="Lin Y."/>
            <person name="Zhao L."/>
            <person name="Xing Q."/>
            <person name="Dou J."/>
            <person name="Li Y."/>
            <person name="Mao J."/>
            <person name="Guo H."/>
            <person name="Dou H."/>
            <person name="Li T."/>
            <person name="Mu C."/>
            <person name="Jiang W."/>
            <person name="Fu Q."/>
            <person name="Fu X."/>
            <person name="Miao Y."/>
            <person name="Liu J."/>
            <person name="Yu Q."/>
            <person name="Li R."/>
            <person name="Liao H."/>
            <person name="Li X."/>
            <person name="Kong Y."/>
            <person name="Jiang Z."/>
            <person name="Chourrout D."/>
            <person name="Li R."/>
            <person name="Bao Z."/>
        </authorList>
    </citation>
    <scope>NUCLEOTIDE SEQUENCE [LARGE SCALE GENOMIC DNA]</scope>
    <source>
        <strain evidence="7 8">PY_sf001</strain>
    </source>
</reference>
<comment type="caution">
    <text evidence="7">The sequence shown here is derived from an EMBL/GenBank/DDBJ whole genome shotgun (WGS) entry which is preliminary data.</text>
</comment>
<dbReference type="Pfam" id="PF16589">
    <property type="entry name" value="BRCT_2"/>
    <property type="match status" value="1"/>
</dbReference>
<feature type="compositionally biased region" description="Acidic residues" evidence="5">
    <location>
        <begin position="430"/>
        <end position="465"/>
    </location>
</feature>
<dbReference type="GO" id="GO:0005654">
    <property type="term" value="C:nucleoplasm"/>
    <property type="evidence" value="ECO:0007669"/>
    <property type="project" value="UniProtKB-SubCell"/>
</dbReference>
<evidence type="ECO:0000256" key="1">
    <source>
        <dbReference type="ARBA" id="ARBA00022517"/>
    </source>
</evidence>
<evidence type="ECO:0000256" key="4">
    <source>
        <dbReference type="HAMAP-Rule" id="MF_03028"/>
    </source>
</evidence>
<dbReference type="Gene3D" id="3.40.50.10190">
    <property type="entry name" value="BRCT domain"/>
    <property type="match status" value="1"/>
</dbReference>
<dbReference type="SUPFAM" id="SSF52113">
    <property type="entry name" value="BRCT domain"/>
    <property type="match status" value="1"/>
</dbReference>
<dbReference type="Proteomes" id="UP000242188">
    <property type="component" value="Unassembled WGS sequence"/>
</dbReference>
<evidence type="ECO:0000256" key="5">
    <source>
        <dbReference type="SAM" id="MobiDB-lite"/>
    </source>
</evidence>
<dbReference type="PROSITE" id="PS50172">
    <property type="entry name" value="BRCT"/>
    <property type="match status" value="1"/>
</dbReference>
<accession>A0A210Q7W4</accession>
<proteinExistence type="inferred from homology"/>